<evidence type="ECO:0000313" key="3">
    <source>
        <dbReference type="Proteomes" id="UP000298277"/>
    </source>
</evidence>
<protein>
    <submittedName>
        <fullName evidence="2">Uncharacterized protein</fullName>
    </submittedName>
</protein>
<comment type="caution">
    <text evidence="2">The sequence shown here is derived from an EMBL/GenBank/DDBJ whole genome shotgun (WGS) entry which is preliminary data.</text>
</comment>
<organism evidence="2 3">
    <name type="scientific">Leptospira gomenensis</name>
    <dbReference type="NCBI Taxonomy" id="2484974"/>
    <lineage>
        <taxon>Bacteria</taxon>
        <taxon>Pseudomonadati</taxon>
        <taxon>Spirochaetota</taxon>
        <taxon>Spirochaetia</taxon>
        <taxon>Leptospirales</taxon>
        <taxon>Leptospiraceae</taxon>
        <taxon>Leptospira</taxon>
    </lineage>
</organism>
<sequence>MFLKDTKIQKKISNVLILLFAAVILFHCCVVFGLVPYSIVWGGRLRTIREMYIFELISISLNISFIYIVLIRRGTLHKNLTPKFGRLALLILSVLFSFNTAGNLLAVDSLETILFTPITFLLALLCLLLA</sequence>
<reference evidence="2" key="1">
    <citation type="journal article" date="2019" name="PLoS Negl. Trop. Dis.">
        <title>Revisiting the worldwide diversity of Leptospira species in the environment.</title>
        <authorList>
            <person name="Vincent A.T."/>
            <person name="Schiettekatte O."/>
            <person name="Bourhy P."/>
            <person name="Veyrier F.J."/>
            <person name="Picardeau M."/>
        </authorList>
    </citation>
    <scope>NUCLEOTIDE SEQUENCE [LARGE SCALE GENOMIC DNA]</scope>
    <source>
        <strain evidence="2">201800299</strain>
    </source>
</reference>
<keyword evidence="1" id="KW-0812">Transmembrane</keyword>
<keyword evidence="1" id="KW-0472">Membrane</keyword>
<accession>A0A5F1Y9F9</accession>
<evidence type="ECO:0000313" key="2">
    <source>
        <dbReference type="EMBL" id="TGK32742.1"/>
    </source>
</evidence>
<dbReference type="OrthoDB" id="329486at2"/>
<feature type="transmembrane region" description="Helical" evidence="1">
    <location>
        <begin position="51"/>
        <end position="72"/>
    </location>
</feature>
<dbReference type="EMBL" id="RQFA01000048">
    <property type="protein sequence ID" value="TGK32742.1"/>
    <property type="molecule type" value="Genomic_DNA"/>
</dbReference>
<feature type="transmembrane region" description="Helical" evidence="1">
    <location>
        <begin position="84"/>
        <end position="106"/>
    </location>
</feature>
<name>A0A5F1Y9F9_9LEPT</name>
<dbReference type="Proteomes" id="UP000298277">
    <property type="component" value="Unassembled WGS sequence"/>
</dbReference>
<proteinExistence type="predicted"/>
<gene>
    <name evidence="2" type="ORF">EHQ17_12290</name>
</gene>
<keyword evidence="3" id="KW-1185">Reference proteome</keyword>
<dbReference type="RefSeq" id="WP_135594018.1">
    <property type="nucleotide sequence ID" value="NZ_RQEZ01000057.1"/>
</dbReference>
<dbReference type="AlphaFoldDB" id="A0A5F1Y9F9"/>
<keyword evidence="1" id="KW-1133">Transmembrane helix</keyword>
<feature type="transmembrane region" description="Helical" evidence="1">
    <location>
        <begin position="12"/>
        <end position="39"/>
    </location>
</feature>
<evidence type="ECO:0000256" key="1">
    <source>
        <dbReference type="SAM" id="Phobius"/>
    </source>
</evidence>
<feature type="transmembrane region" description="Helical" evidence="1">
    <location>
        <begin position="112"/>
        <end position="129"/>
    </location>
</feature>